<sequence length="578" mass="64202">MSANRTPCMSAVPGLSSTSVSSRLSFSILALLTFVALHTLLPDLPRSAFSRAPSPSHARCSAGPRSLGSESASSAALLFAAAALPDFSEEASFSRERGEEDDVIQDDQVEEREEDLLLMQKAATAGGQSTQARPAVDLEPQRQAGEVHGPGDSPGDTSRAVRLLQLRREAAEVLQSRIKDVFETMEKLEFVEPGNIDGILFQDTFQDNPLEKGVWVPSADPKFQGRWSVETRSAAVIAGEKNLVMQDMRKFHGVARRLSPPIKDTLKEHFVFQYELLQTRPLTCGGGYLKLLDFPEEQSLKEFNHLTDYLVMFGPDICGDSNVVHFILKVYNPVTKEWTEHRLDAPPRLIPSPLSNLLTLWIKPDDTFEILIDGSVVRQGSLLKDMVPPLQPAKTLLVGHEAEADSRDEAETKKAAASGIPNPAYFKLEHAHRLRNINAVAMELWTVEGGTAFDNLIFAKSIDAARAFAKKTFEMRRVKEEELRRHLDAVHLAWREEFAEKQRALEAEFEEAEASSSPSVLDRLTVALQQMVEATGLSPFFLAALAVSVVCLLLLCCGRKRRRTPPPRTQNEEEKKKR</sequence>
<keyword evidence="5" id="KW-0472">Membrane</keyword>
<evidence type="ECO:0000256" key="5">
    <source>
        <dbReference type="RuleBase" id="RU362126"/>
    </source>
</evidence>
<keyword evidence="5" id="KW-0812">Transmembrane</keyword>
<dbReference type="VEuPathDB" id="ToxoDB:TGVAND_310320"/>
<dbReference type="EMBL" id="AEYJ02001404">
    <property type="protein sequence ID" value="KFH02388.1"/>
    <property type="molecule type" value="Genomic_DNA"/>
</dbReference>
<dbReference type="GO" id="GO:0005509">
    <property type="term" value="F:calcium ion binding"/>
    <property type="evidence" value="ECO:0007669"/>
    <property type="project" value="InterPro"/>
</dbReference>
<reference evidence="6 7" key="2">
    <citation type="journal article" date="2015" name="Eukaryot. Cell">
        <title>Genetic mapping reveals that sinefungin resistance in Toxoplasma gondii is controlled by a putative amino acid transporter locus that can be used as a negative selectable marker.</title>
        <authorList>
            <person name="Behnke M.S."/>
            <person name="Khan A."/>
            <person name="Sibley L.D."/>
        </authorList>
    </citation>
    <scope>NUCLEOTIDE SEQUENCE [LARGE SCALE GENOMIC DNA]</scope>
    <source>
        <strain evidence="6 7">VAND</strain>
    </source>
</reference>
<name>A0A086PPV6_TOXGO</name>
<reference evidence="6 7" key="1">
    <citation type="submission" date="2014-08" db="EMBL/GenBank/DDBJ databases">
        <authorList>
            <person name="Sibley D."/>
            <person name="Venepally P."/>
            <person name="Karamycheva S."/>
            <person name="Hadjithomas M."/>
            <person name="Khan A."/>
            <person name="Brunk B."/>
            <person name="Roos D."/>
            <person name="Caler E."/>
            <person name="Lorenzi H."/>
        </authorList>
    </citation>
    <scope>NUCLEOTIDE SEQUENCE [LARGE SCALE GENOMIC DNA]</scope>
    <source>
        <strain evidence="6 7">VAND</strain>
    </source>
</reference>
<evidence type="ECO:0000256" key="3">
    <source>
        <dbReference type="ARBA" id="ARBA00022824"/>
    </source>
</evidence>
<evidence type="ECO:0000256" key="2">
    <source>
        <dbReference type="ARBA" id="ARBA00010983"/>
    </source>
</evidence>
<organism evidence="6 7">
    <name type="scientific">Toxoplasma gondii VAND</name>
    <dbReference type="NCBI Taxonomy" id="933077"/>
    <lineage>
        <taxon>Eukaryota</taxon>
        <taxon>Sar</taxon>
        <taxon>Alveolata</taxon>
        <taxon>Apicomplexa</taxon>
        <taxon>Conoidasida</taxon>
        <taxon>Coccidia</taxon>
        <taxon>Eucoccidiorida</taxon>
        <taxon>Eimeriorina</taxon>
        <taxon>Sarcocystidae</taxon>
        <taxon>Toxoplasma</taxon>
    </lineage>
</organism>
<evidence type="ECO:0000256" key="4">
    <source>
        <dbReference type="PIRSR" id="PIRSR601580-3"/>
    </source>
</evidence>
<gene>
    <name evidence="6" type="ORF">TGVAND_310320</name>
</gene>
<accession>A0A086PPV6</accession>
<keyword evidence="4" id="KW-1015">Disulfide bond</keyword>
<feature type="transmembrane region" description="Helical" evidence="5">
    <location>
        <begin position="537"/>
        <end position="558"/>
    </location>
</feature>
<dbReference type="PANTHER" id="PTHR11073">
    <property type="entry name" value="CALRETICULIN AND CALNEXIN"/>
    <property type="match status" value="1"/>
</dbReference>
<dbReference type="GO" id="GO:0006457">
    <property type="term" value="P:protein folding"/>
    <property type="evidence" value="ECO:0007669"/>
    <property type="project" value="InterPro"/>
</dbReference>
<dbReference type="Proteomes" id="UP000028840">
    <property type="component" value="Unassembled WGS sequence"/>
</dbReference>
<dbReference type="PANTHER" id="PTHR11073:SF1">
    <property type="entry name" value="CALNEXIN 14D-RELATED"/>
    <property type="match status" value="1"/>
</dbReference>
<dbReference type="InterPro" id="IPR018124">
    <property type="entry name" value="Calret/calnex_CS"/>
</dbReference>
<evidence type="ECO:0000313" key="6">
    <source>
        <dbReference type="EMBL" id="KFH02388.1"/>
    </source>
</evidence>
<dbReference type="GO" id="GO:0051082">
    <property type="term" value="F:unfolded protein binding"/>
    <property type="evidence" value="ECO:0007669"/>
    <property type="project" value="InterPro"/>
</dbReference>
<dbReference type="AlphaFoldDB" id="A0A086PPV6"/>
<dbReference type="PROSITE" id="PS00804">
    <property type="entry name" value="CALRETICULIN_2"/>
    <property type="match status" value="1"/>
</dbReference>
<comment type="subcellular location">
    <subcellularLocation>
        <location evidence="1">Endoplasmic reticulum</location>
    </subcellularLocation>
</comment>
<evidence type="ECO:0000256" key="1">
    <source>
        <dbReference type="ARBA" id="ARBA00004240"/>
    </source>
</evidence>
<keyword evidence="3 5" id="KW-0256">Endoplasmic reticulum</keyword>
<dbReference type="GO" id="GO:0036503">
    <property type="term" value="P:ERAD pathway"/>
    <property type="evidence" value="ECO:0007669"/>
    <property type="project" value="TreeGrafter"/>
</dbReference>
<evidence type="ECO:0000313" key="7">
    <source>
        <dbReference type="Proteomes" id="UP000028840"/>
    </source>
</evidence>
<proteinExistence type="inferred from homology"/>
<feature type="disulfide bond" evidence="4">
    <location>
        <begin position="284"/>
        <end position="318"/>
    </location>
</feature>
<comment type="similarity">
    <text evidence="2 5">Belongs to the calreticulin family.</text>
</comment>
<dbReference type="SUPFAM" id="SSF49899">
    <property type="entry name" value="Concanavalin A-like lectins/glucanases"/>
    <property type="match status" value="1"/>
</dbReference>
<dbReference type="OrthoDB" id="5795902at2759"/>
<dbReference type="PRINTS" id="PR00626">
    <property type="entry name" value="CALRETICULIN"/>
</dbReference>
<keyword evidence="5" id="KW-0143">Chaperone</keyword>
<dbReference type="GO" id="GO:0005789">
    <property type="term" value="C:endoplasmic reticulum membrane"/>
    <property type="evidence" value="ECO:0007669"/>
    <property type="project" value="TreeGrafter"/>
</dbReference>
<comment type="caution">
    <text evidence="6">The sequence shown here is derived from an EMBL/GenBank/DDBJ whole genome shotgun (WGS) entry which is preliminary data.</text>
</comment>
<protein>
    <submittedName>
        <fullName evidence="6">Calreticulin family protein</fullName>
    </submittedName>
</protein>
<dbReference type="InterPro" id="IPR013320">
    <property type="entry name" value="ConA-like_dom_sf"/>
</dbReference>
<dbReference type="Gene3D" id="2.60.120.200">
    <property type="match status" value="1"/>
</dbReference>
<dbReference type="Pfam" id="PF00262">
    <property type="entry name" value="Calreticulin"/>
    <property type="match status" value="2"/>
</dbReference>
<dbReference type="InterPro" id="IPR001580">
    <property type="entry name" value="Calret/calnex"/>
</dbReference>
<keyword evidence="5" id="KW-1133">Transmembrane helix</keyword>